<keyword evidence="25" id="KW-1185">Reference proteome</keyword>
<dbReference type="Gene3D" id="3.40.1190.10">
    <property type="entry name" value="Mur-like, catalytic domain"/>
    <property type="match status" value="1"/>
</dbReference>
<dbReference type="EC" id="6.3.2.12" evidence="5"/>
<evidence type="ECO:0000259" key="22">
    <source>
        <dbReference type="Pfam" id="PF02875"/>
    </source>
</evidence>
<evidence type="ECO:0000256" key="20">
    <source>
        <dbReference type="ARBA" id="ARBA00049161"/>
    </source>
</evidence>
<comment type="catalytic activity">
    <reaction evidence="19">
        <text>(6R)-5,10-methylenetetrahydrofolyl-(gamma-L-Glu)(n) + L-glutamate + ATP = (6R)-5,10-methylenetetrahydrofolyl-(gamma-L-Glu)(n+1) + ADP + phosphate + H(+)</text>
        <dbReference type="Rhea" id="RHEA:51912"/>
        <dbReference type="Rhea" id="RHEA-COMP:13257"/>
        <dbReference type="Rhea" id="RHEA-COMP:13258"/>
        <dbReference type="ChEBI" id="CHEBI:15378"/>
        <dbReference type="ChEBI" id="CHEBI:29985"/>
        <dbReference type="ChEBI" id="CHEBI:30616"/>
        <dbReference type="ChEBI" id="CHEBI:43474"/>
        <dbReference type="ChEBI" id="CHEBI:136572"/>
        <dbReference type="ChEBI" id="CHEBI:456216"/>
        <dbReference type="EC" id="6.3.2.17"/>
    </reaction>
</comment>
<comment type="function">
    <text evidence="1">Functions in two distinct reactions of the de novo folate biosynthetic pathway. Catalyzes the addition of a glutamate residue to dihydropteroate (7,8-dihydropteroate or H2Pte) to form dihydrofolate (7,8-dihydrofolate monoglutamate or H2Pte-Glu). Also catalyzes successive additions of L-glutamate to tetrahydrofolate or 10-formyltetrahydrofolate or 5,10-methylenetetrahydrofolate, leading to folylpolyglutamate derivatives.</text>
</comment>
<organism evidence="24 25">
    <name type="scientific">Candidatus Marimicrobium litorale</name>
    <dbReference type="NCBI Taxonomy" id="2518991"/>
    <lineage>
        <taxon>Bacteria</taxon>
        <taxon>Pseudomonadati</taxon>
        <taxon>Pseudomonadota</taxon>
        <taxon>Gammaproteobacteria</taxon>
        <taxon>Cellvibrionales</taxon>
        <taxon>Halieaceae</taxon>
        <taxon>Marimicrobium</taxon>
    </lineage>
</organism>
<name>A0ABT3T209_9GAMM</name>
<evidence type="ECO:0000256" key="16">
    <source>
        <dbReference type="ARBA" id="ARBA00032510"/>
    </source>
</evidence>
<dbReference type="EMBL" id="SHNO01000001">
    <property type="protein sequence ID" value="MCX2976297.1"/>
    <property type="molecule type" value="Genomic_DNA"/>
</dbReference>
<keyword evidence="8 21" id="KW-0436">Ligase</keyword>
<gene>
    <name evidence="24" type="ORF">EYC82_02860</name>
</gene>
<evidence type="ECO:0000256" key="7">
    <source>
        <dbReference type="ARBA" id="ARBA00019357"/>
    </source>
</evidence>
<evidence type="ECO:0000256" key="6">
    <source>
        <dbReference type="ARBA" id="ARBA00013025"/>
    </source>
</evidence>
<evidence type="ECO:0000256" key="5">
    <source>
        <dbReference type="ARBA" id="ARBA00013023"/>
    </source>
</evidence>
<protein>
    <recommendedName>
        <fullName evidence="7">Dihydrofolate synthase/folylpolyglutamate synthase</fullName>
        <ecNumber evidence="5">6.3.2.12</ecNumber>
        <ecNumber evidence="6">6.3.2.17</ecNumber>
    </recommendedName>
    <alternativeName>
        <fullName evidence="16">Folylpoly-gamma-glutamate synthetase-dihydrofolate synthetase</fullName>
    </alternativeName>
    <alternativeName>
        <fullName evidence="14">Folylpolyglutamate synthetase</fullName>
    </alternativeName>
    <alternativeName>
        <fullName evidence="15">Tetrahydrofolylpolyglutamate synthase</fullName>
    </alternativeName>
</protein>
<dbReference type="RefSeq" id="WP_279248052.1">
    <property type="nucleotide sequence ID" value="NZ_SHNO01000001.1"/>
</dbReference>
<evidence type="ECO:0000256" key="2">
    <source>
        <dbReference type="ARBA" id="ARBA00004799"/>
    </source>
</evidence>
<dbReference type="Gene3D" id="3.90.190.20">
    <property type="entry name" value="Mur ligase, C-terminal domain"/>
    <property type="match status" value="1"/>
</dbReference>
<dbReference type="NCBIfam" id="TIGR01499">
    <property type="entry name" value="folC"/>
    <property type="match status" value="1"/>
</dbReference>
<keyword evidence="10 21" id="KW-0547">Nucleotide-binding</keyword>
<comment type="catalytic activity">
    <reaction evidence="20">
        <text>7,8-dihydropteroate + L-glutamate + ATP = 7,8-dihydrofolate + ADP + phosphate + H(+)</text>
        <dbReference type="Rhea" id="RHEA:23584"/>
        <dbReference type="ChEBI" id="CHEBI:15378"/>
        <dbReference type="ChEBI" id="CHEBI:17839"/>
        <dbReference type="ChEBI" id="CHEBI:29985"/>
        <dbReference type="ChEBI" id="CHEBI:30616"/>
        <dbReference type="ChEBI" id="CHEBI:43474"/>
        <dbReference type="ChEBI" id="CHEBI:57451"/>
        <dbReference type="ChEBI" id="CHEBI:456216"/>
        <dbReference type="EC" id="6.3.2.12"/>
    </reaction>
</comment>
<keyword evidence="9" id="KW-0479">Metal-binding</keyword>
<dbReference type="Proteomes" id="UP001143304">
    <property type="component" value="Unassembled WGS sequence"/>
</dbReference>
<evidence type="ECO:0000256" key="8">
    <source>
        <dbReference type="ARBA" id="ARBA00022598"/>
    </source>
</evidence>
<dbReference type="InterPro" id="IPR013221">
    <property type="entry name" value="Mur_ligase_cen"/>
</dbReference>
<evidence type="ECO:0000256" key="10">
    <source>
        <dbReference type="ARBA" id="ARBA00022741"/>
    </source>
</evidence>
<evidence type="ECO:0000313" key="25">
    <source>
        <dbReference type="Proteomes" id="UP001143304"/>
    </source>
</evidence>
<evidence type="ECO:0000256" key="15">
    <source>
        <dbReference type="ARBA" id="ARBA00030592"/>
    </source>
</evidence>
<feature type="domain" description="Mur ligase central" evidence="23">
    <location>
        <begin position="47"/>
        <end position="220"/>
    </location>
</feature>
<sequence length="430" mass="46761">MNDATLEEWLQRIERIHPKAVELGLERVSAVAGRLQLLPVRQSVVTVAGTNGKGSVVALLEGLFQGAGLTTGTFTSPHLLRFNERIRVAGREASDEEIVRAFKDIEQARGETPLTYFEFATLAALLVFAARDPDVIILEVGLGGRLDSVNMVDPDVSVITSIDLDHQDWLGDTRDAIAREKAGILRASTPVVIGEPEPPAALRQAVKESEATPVLFTGQDFSVSLEAGHWQAEWRDSSGALQSTGPRPSGSLLPQNIATAIQAACLLDWRFSEASLDRALQRVEPVGRCQRWDIGGQEYILDVGHNPAAVLRLVEYLEALPSEGKTIAIFSALADKDIGAMVRAAGGIFDAWFLADQPDVPRAENAQVVAEWLRNTGHSLISTSKNLRQALRRAQRLAGCDDRLVVFGSFHTVAGVLPLLQRQLEEFEGT</sequence>
<dbReference type="PANTHER" id="PTHR11136">
    <property type="entry name" value="FOLYLPOLYGLUTAMATE SYNTHASE-RELATED"/>
    <property type="match status" value="1"/>
</dbReference>
<evidence type="ECO:0000256" key="19">
    <source>
        <dbReference type="ARBA" id="ARBA00049035"/>
    </source>
</evidence>
<dbReference type="SUPFAM" id="SSF53623">
    <property type="entry name" value="MurD-like peptide ligases, catalytic domain"/>
    <property type="match status" value="1"/>
</dbReference>
<dbReference type="InterPro" id="IPR036615">
    <property type="entry name" value="Mur_ligase_C_dom_sf"/>
</dbReference>
<dbReference type="PIRSF" id="PIRSF001563">
    <property type="entry name" value="Folylpolyglu_synth"/>
    <property type="match status" value="1"/>
</dbReference>
<keyword evidence="13" id="KW-0289">Folate biosynthesis</keyword>
<reference evidence="24" key="1">
    <citation type="submission" date="2019-02" db="EMBL/GenBank/DDBJ databases">
        <authorList>
            <person name="Li S.-H."/>
        </authorList>
    </citation>
    <scope>NUCLEOTIDE SEQUENCE</scope>
    <source>
        <strain evidence="24">IMCC11814</strain>
    </source>
</reference>
<dbReference type="InterPro" id="IPR004101">
    <property type="entry name" value="Mur_ligase_C"/>
</dbReference>
<dbReference type="InterPro" id="IPR001645">
    <property type="entry name" value="Folylpolyglutamate_synth"/>
</dbReference>
<evidence type="ECO:0000256" key="14">
    <source>
        <dbReference type="ARBA" id="ARBA00030048"/>
    </source>
</evidence>
<dbReference type="Pfam" id="PF02875">
    <property type="entry name" value="Mur_ligase_C"/>
    <property type="match status" value="1"/>
</dbReference>
<dbReference type="EC" id="6.3.2.17" evidence="6"/>
<comment type="catalytic activity">
    <reaction evidence="18">
        <text>10-formyltetrahydrofolyl-(gamma-L-Glu)(n) + L-glutamate + ATP = 10-formyltetrahydrofolyl-(gamma-L-Glu)(n+1) + ADP + phosphate + H(+)</text>
        <dbReference type="Rhea" id="RHEA:51904"/>
        <dbReference type="Rhea" id="RHEA-COMP:13088"/>
        <dbReference type="Rhea" id="RHEA-COMP:14300"/>
        <dbReference type="ChEBI" id="CHEBI:15378"/>
        <dbReference type="ChEBI" id="CHEBI:29985"/>
        <dbReference type="ChEBI" id="CHEBI:30616"/>
        <dbReference type="ChEBI" id="CHEBI:43474"/>
        <dbReference type="ChEBI" id="CHEBI:134413"/>
        <dbReference type="ChEBI" id="CHEBI:456216"/>
        <dbReference type="EC" id="6.3.2.17"/>
    </reaction>
</comment>
<evidence type="ECO:0000259" key="23">
    <source>
        <dbReference type="Pfam" id="PF08245"/>
    </source>
</evidence>
<keyword evidence="11 21" id="KW-0067">ATP-binding</keyword>
<evidence type="ECO:0000256" key="3">
    <source>
        <dbReference type="ARBA" id="ARBA00005150"/>
    </source>
</evidence>
<comment type="pathway">
    <text evidence="2">Cofactor biosynthesis; tetrahydrofolate biosynthesis; 7,8-dihydrofolate from 2-amino-4-hydroxy-6-hydroxymethyl-7,8-dihydropteridine diphosphate and 4-aminobenzoate: step 2/2.</text>
</comment>
<dbReference type="SUPFAM" id="SSF53244">
    <property type="entry name" value="MurD-like peptide ligases, peptide-binding domain"/>
    <property type="match status" value="1"/>
</dbReference>
<comment type="similarity">
    <text evidence="4 21">Belongs to the folylpolyglutamate synthase family.</text>
</comment>
<evidence type="ECO:0000256" key="17">
    <source>
        <dbReference type="ARBA" id="ARBA00047493"/>
    </source>
</evidence>
<dbReference type="Pfam" id="PF08245">
    <property type="entry name" value="Mur_ligase_M"/>
    <property type="match status" value="1"/>
</dbReference>
<proteinExistence type="inferred from homology"/>
<evidence type="ECO:0000256" key="11">
    <source>
        <dbReference type="ARBA" id="ARBA00022840"/>
    </source>
</evidence>
<comment type="catalytic activity">
    <reaction evidence="17">
        <text>(6S)-5,6,7,8-tetrahydrofolyl-(gamma-L-Glu)(n) + L-glutamate + ATP = (6S)-5,6,7,8-tetrahydrofolyl-(gamma-L-Glu)(n+1) + ADP + phosphate + H(+)</text>
        <dbReference type="Rhea" id="RHEA:10580"/>
        <dbReference type="Rhea" id="RHEA-COMP:14738"/>
        <dbReference type="Rhea" id="RHEA-COMP:14740"/>
        <dbReference type="ChEBI" id="CHEBI:15378"/>
        <dbReference type="ChEBI" id="CHEBI:29985"/>
        <dbReference type="ChEBI" id="CHEBI:30616"/>
        <dbReference type="ChEBI" id="CHEBI:43474"/>
        <dbReference type="ChEBI" id="CHEBI:141005"/>
        <dbReference type="ChEBI" id="CHEBI:456216"/>
        <dbReference type="EC" id="6.3.2.17"/>
    </reaction>
</comment>
<accession>A0ABT3T209</accession>
<dbReference type="InterPro" id="IPR036565">
    <property type="entry name" value="Mur-like_cat_sf"/>
</dbReference>
<comment type="caution">
    <text evidence="24">The sequence shown here is derived from an EMBL/GenBank/DDBJ whole genome shotgun (WGS) entry which is preliminary data.</text>
</comment>
<keyword evidence="12" id="KW-0460">Magnesium</keyword>
<evidence type="ECO:0000256" key="21">
    <source>
        <dbReference type="PIRNR" id="PIRNR001563"/>
    </source>
</evidence>
<evidence type="ECO:0000313" key="24">
    <source>
        <dbReference type="EMBL" id="MCX2976297.1"/>
    </source>
</evidence>
<feature type="domain" description="Mur ligase C-terminal" evidence="22">
    <location>
        <begin position="287"/>
        <end position="410"/>
    </location>
</feature>
<evidence type="ECO:0000256" key="18">
    <source>
        <dbReference type="ARBA" id="ARBA00047808"/>
    </source>
</evidence>
<comment type="pathway">
    <text evidence="3">Cofactor biosynthesis; tetrahydrofolylpolyglutamate biosynthesis.</text>
</comment>
<evidence type="ECO:0000256" key="4">
    <source>
        <dbReference type="ARBA" id="ARBA00008276"/>
    </source>
</evidence>
<evidence type="ECO:0000256" key="12">
    <source>
        <dbReference type="ARBA" id="ARBA00022842"/>
    </source>
</evidence>
<evidence type="ECO:0000256" key="1">
    <source>
        <dbReference type="ARBA" id="ARBA00002714"/>
    </source>
</evidence>
<evidence type="ECO:0000256" key="9">
    <source>
        <dbReference type="ARBA" id="ARBA00022723"/>
    </source>
</evidence>
<dbReference type="PANTHER" id="PTHR11136:SF0">
    <property type="entry name" value="DIHYDROFOLATE SYNTHETASE-RELATED"/>
    <property type="match status" value="1"/>
</dbReference>
<evidence type="ECO:0000256" key="13">
    <source>
        <dbReference type="ARBA" id="ARBA00022909"/>
    </source>
</evidence>